<gene>
    <name evidence="7" type="primary">g575</name>
    <name evidence="7" type="ORF">VP750_LOCUS503</name>
</gene>
<dbReference type="Gene3D" id="2.130.10.10">
    <property type="entry name" value="YVTN repeat-like/Quinoprotein amine dehydrogenase"/>
    <property type="match status" value="2"/>
</dbReference>
<dbReference type="PANTHER" id="PTHR44040">
    <property type="entry name" value="RETINOBLASTOMA-BINDING PROTEIN 5"/>
    <property type="match status" value="1"/>
</dbReference>
<dbReference type="InterPro" id="IPR037850">
    <property type="entry name" value="RBBP5/Swd1"/>
</dbReference>
<keyword evidence="2 5" id="KW-0853">WD repeat</keyword>
<feature type="region of interest" description="Disordered" evidence="6">
    <location>
        <begin position="384"/>
        <end position="412"/>
    </location>
</feature>
<feature type="repeat" description="WD" evidence="5">
    <location>
        <begin position="62"/>
        <end position="90"/>
    </location>
</feature>
<feature type="compositionally biased region" description="Acidic residues" evidence="6">
    <location>
        <begin position="454"/>
        <end position="470"/>
    </location>
</feature>
<evidence type="ECO:0000256" key="6">
    <source>
        <dbReference type="SAM" id="MobiDB-lite"/>
    </source>
</evidence>
<evidence type="ECO:0000256" key="2">
    <source>
        <dbReference type="ARBA" id="ARBA00022574"/>
    </source>
</evidence>
<proteinExistence type="predicted"/>
<comment type="caution">
    <text evidence="7">The sequence shown here is derived from an EMBL/GenBank/DDBJ whole genome shotgun (WGS) entry which is preliminary data.</text>
</comment>
<dbReference type="InterPro" id="IPR001680">
    <property type="entry name" value="WD40_rpt"/>
</dbReference>
<accession>A0ABP1FG14</accession>
<dbReference type="PANTHER" id="PTHR44040:SF1">
    <property type="entry name" value="RETINOBLASTOMA-BINDING PROTEIN 5"/>
    <property type="match status" value="1"/>
</dbReference>
<feature type="region of interest" description="Disordered" evidence="6">
    <location>
        <begin position="441"/>
        <end position="543"/>
    </location>
</feature>
<feature type="compositionally biased region" description="Basic residues" evidence="6">
    <location>
        <begin position="492"/>
        <end position="502"/>
    </location>
</feature>
<dbReference type="InterPro" id="IPR015943">
    <property type="entry name" value="WD40/YVTN_repeat-like_dom_sf"/>
</dbReference>
<evidence type="ECO:0000313" key="7">
    <source>
        <dbReference type="EMBL" id="CAL5218844.1"/>
    </source>
</evidence>
<comment type="subcellular location">
    <subcellularLocation>
        <location evidence="1">Nucleus</location>
    </subcellularLocation>
</comment>
<keyword evidence="4" id="KW-0539">Nucleus</keyword>
<organism evidence="7 8">
    <name type="scientific">Coccomyxa viridis</name>
    <dbReference type="NCBI Taxonomy" id="1274662"/>
    <lineage>
        <taxon>Eukaryota</taxon>
        <taxon>Viridiplantae</taxon>
        <taxon>Chlorophyta</taxon>
        <taxon>core chlorophytes</taxon>
        <taxon>Trebouxiophyceae</taxon>
        <taxon>Trebouxiophyceae incertae sedis</taxon>
        <taxon>Coccomyxaceae</taxon>
        <taxon>Coccomyxa</taxon>
    </lineage>
</organism>
<dbReference type="SUPFAM" id="SSF50978">
    <property type="entry name" value="WD40 repeat-like"/>
    <property type="match status" value="1"/>
</dbReference>
<dbReference type="EMBL" id="CAXHTA020000001">
    <property type="protein sequence ID" value="CAL5218844.1"/>
    <property type="molecule type" value="Genomic_DNA"/>
</dbReference>
<evidence type="ECO:0000256" key="5">
    <source>
        <dbReference type="PROSITE-ProRule" id="PRU00221"/>
    </source>
</evidence>
<keyword evidence="8" id="KW-1185">Reference proteome</keyword>
<evidence type="ECO:0000256" key="3">
    <source>
        <dbReference type="ARBA" id="ARBA00022737"/>
    </source>
</evidence>
<evidence type="ECO:0000256" key="1">
    <source>
        <dbReference type="ARBA" id="ARBA00004123"/>
    </source>
</evidence>
<dbReference type="InterPro" id="IPR036322">
    <property type="entry name" value="WD40_repeat_dom_sf"/>
</dbReference>
<evidence type="ECO:0000256" key="4">
    <source>
        <dbReference type="ARBA" id="ARBA00023242"/>
    </source>
</evidence>
<dbReference type="SMART" id="SM00320">
    <property type="entry name" value="WD40"/>
    <property type="match status" value="4"/>
</dbReference>
<name>A0ABP1FG14_9CHLO</name>
<dbReference type="Pfam" id="PF00400">
    <property type="entry name" value="WD40"/>
    <property type="match status" value="2"/>
</dbReference>
<evidence type="ECO:0000313" key="8">
    <source>
        <dbReference type="Proteomes" id="UP001497392"/>
    </source>
</evidence>
<keyword evidence="3" id="KW-0677">Repeat</keyword>
<reference evidence="7 8" key="1">
    <citation type="submission" date="2024-06" db="EMBL/GenBank/DDBJ databases">
        <authorList>
            <person name="Kraege A."/>
            <person name="Thomma B."/>
        </authorList>
    </citation>
    <scope>NUCLEOTIDE SEQUENCE [LARGE SCALE GENOMIC DNA]</scope>
</reference>
<sequence length="543" mass="60023">MNRRLVDQFQSVQLPETVEEVLNRGTATCAEFNPWGTLLAAGGALGEVIIWDFATKGIARASQPHDHAVTSLAWTRDGRHVISAADDSTVSSLSVLDNKQVARVEVRAQPSSVCVNRENPAQVLVCFEEGPPELLDIYKGTSRPVPCVPVDNEIRKGSRSALSGQLTASAVFSRDGRCIYLGQSRGLLSVLDTHSFQFLDVVKLPGQPRIISVKLDRKGRRILANCSDRVIRWAHVSSPAAQQQPASFSAEEAAARVRTPSKENGGAQQAGLLTLSKQEFHNSTVERLPWQGAAFSQDSEHMVGVTPEHKIYAWSLHTGKLEKFLEFEGSSDNCVHMSWHPQRSCFVTVGSSGKIYVWAKVYKENWSAFAPDFEELTENKEYVEREDEFDVNPRSPERQANPTEGDDDELDVVTCEPVDALYYSTDEDPATAPPRLHHLPLEIEPQRPSTPEPNADEDADAEDGDSEDVDVVSVSPAEGSQQRQPQAEANGKRKRAPARSRSRSHDEEHLRAASRHRSMDGGAQQHKTLLSGLNELDLPHDMF</sequence>
<dbReference type="Proteomes" id="UP001497392">
    <property type="component" value="Unassembled WGS sequence"/>
</dbReference>
<protein>
    <submittedName>
        <fullName evidence="7">G575 protein</fullName>
    </submittedName>
</protein>
<dbReference type="PROSITE" id="PS50082">
    <property type="entry name" value="WD_REPEATS_2"/>
    <property type="match status" value="1"/>
</dbReference>